<dbReference type="CDD" id="cd12148">
    <property type="entry name" value="fungal_TF_MHR"/>
    <property type="match status" value="1"/>
</dbReference>
<evidence type="ECO:0000256" key="7">
    <source>
        <dbReference type="SAM" id="MobiDB-lite"/>
    </source>
</evidence>
<dbReference type="GO" id="GO:0000785">
    <property type="term" value="C:chromatin"/>
    <property type="evidence" value="ECO:0007669"/>
    <property type="project" value="TreeGrafter"/>
</dbReference>
<feature type="compositionally biased region" description="Basic and acidic residues" evidence="7">
    <location>
        <begin position="468"/>
        <end position="477"/>
    </location>
</feature>
<dbReference type="PANTHER" id="PTHR40626">
    <property type="entry name" value="MIP31509P"/>
    <property type="match status" value="1"/>
</dbReference>
<evidence type="ECO:0000256" key="5">
    <source>
        <dbReference type="ARBA" id="ARBA00022833"/>
    </source>
</evidence>
<feature type="region of interest" description="Disordered" evidence="7">
    <location>
        <begin position="468"/>
        <end position="489"/>
    </location>
</feature>
<dbReference type="GO" id="GO:0000981">
    <property type="term" value="F:DNA-binding transcription factor activity, RNA polymerase II-specific"/>
    <property type="evidence" value="ECO:0007669"/>
    <property type="project" value="InterPro"/>
</dbReference>
<gene>
    <name evidence="9" type="ORF">NLU13_9782</name>
</gene>
<evidence type="ECO:0000256" key="3">
    <source>
        <dbReference type="ARBA" id="ARBA00022737"/>
    </source>
</evidence>
<evidence type="ECO:0000256" key="2">
    <source>
        <dbReference type="ARBA" id="ARBA00022723"/>
    </source>
</evidence>
<reference evidence="9" key="1">
    <citation type="submission" date="2022-10" db="EMBL/GenBank/DDBJ databases">
        <title>Determination and structural analysis of whole genome sequence of Sarocladium strictum F4-1.</title>
        <authorList>
            <person name="Hu L."/>
            <person name="Jiang Y."/>
        </authorList>
    </citation>
    <scope>NUCLEOTIDE SEQUENCE</scope>
    <source>
        <strain evidence="9">F4-1</strain>
    </source>
</reference>
<protein>
    <recommendedName>
        <fullName evidence="8">Xylanolytic transcriptional activator regulatory domain-containing protein</fullName>
    </recommendedName>
</protein>
<dbReference type="InterPro" id="IPR051059">
    <property type="entry name" value="VerF-like"/>
</dbReference>
<keyword evidence="2" id="KW-0479">Metal-binding</keyword>
<dbReference type="GO" id="GO:0000978">
    <property type="term" value="F:RNA polymerase II cis-regulatory region sequence-specific DNA binding"/>
    <property type="evidence" value="ECO:0007669"/>
    <property type="project" value="InterPro"/>
</dbReference>
<keyword evidence="4" id="KW-0863">Zinc-finger</keyword>
<dbReference type="AlphaFoldDB" id="A0AA39G8Y0"/>
<evidence type="ECO:0000256" key="1">
    <source>
        <dbReference type="ARBA" id="ARBA00004123"/>
    </source>
</evidence>
<dbReference type="PANTHER" id="PTHR40626:SF11">
    <property type="entry name" value="ZINC FINGER PROTEIN YPR022C"/>
    <property type="match status" value="1"/>
</dbReference>
<keyword evidence="5" id="KW-0862">Zinc</keyword>
<evidence type="ECO:0000256" key="6">
    <source>
        <dbReference type="ARBA" id="ARBA00023242"/>
    </source>
</evidence>
<keyword evidence="3" id="KW-0677">Repeat</keyword>
<accession>A0AA39G8Y0</accession>
<dbReference type="InterPro" id="IPR007219">
    <property type="entry name" value="XnlR_reg_dom"/>
</dbReference>
<dbReference type="GO" id="GO:0005634">
    <property type="term" value="C:nucleus"/>
    <property type="evidence" value="ECO:0007669"/>
    <property type="project" value="UniProtKB-SubCell"/>
</dbReference>
<feature type="domain" description="Xylanolytic transcriptional activator regulatory" evidence="8">
    <location>
        <begin position="232"/>
        <end position="430"/>
    </location>
</feature>
<dbReference type="EMBL" id="JAPDFR010000010">
    <property type="protein sequence ID" value="KAK0382686.1"/>
    <property type="molecule type" value="Genomic_DNA"/>
</dbReference>
<comment type="subcellular location">
    <subcellularLocation>
        <location evidence="1">Nucleus</location>
    </subcellularLocation>
</comment>
<keyword evidence="10" id="KW-1185">Reference proteome</keyword>
<dbReference type="Proteomes" id="UP001175261">
    <property type="component" value="Unassembled WGS sequence"/>
</dbReference>
<sequence length="705" mass="79529">MSMFERDVILQPLDTPGSGQPSISGEIVLSAPVEACTGDSQTTQPPSLPNVSFSEEKHTAMNQVEDMVTNIPLSPPLPESVLTESFSYGLLWDIDTFFPTNSVAWSMDEDDIFPGSQSGTFHVNTHASEPLWDLATHVNSPREMIPPPATKGLGDAIRVRDTSIGRAELGSGTGEVSIPMLTTEDEQMAASDMFGYIHHIPTQAFRKITHYYFEQNTLAHKFVSQAVFQTFLELYFEYFAQELDFLHPSTIESDQVSWILLLAVAAVGSQYSILKQANQVSLALQELLQRAIKLELPSIPPPEDLTWAQTVLLRDICLFGNGGKRRLSLHQYQKYTLVTLCRAWGSIPCDNSLPIPLSNTPGCADREWRRWLKAECRTRLAHCVYHFESLQYMLMQLRHSMDLSELTNSKPSNPDVWKCRNASEWARQEPSDGDVFSRKVQYIFVCVEEKLTLERLLKLPLRFPFPHDGRPRNRQRQESQSSHGTPGDVGFIRRLVSRSADTRLRSLYPQLAGEAFELESSAATDVIFPLFALLRQISLNTLHAISGWQASEEQIQVARATFSSWMKNEPAVARTCLRHAVVIFSTLRSKTHFGHYDALSLLVGALYIWAYDQLVENETKDAQQSQILRLDKHSSEETTANWVHDVKSTYIHIPGIGILDGCTSPLRTLWELKRVLLSRTGWRELRVALATLVGHLIQGQRPKLV</sequence>
<evidence type="ECO:0000256" key="4">
    <source>
        <dbReference type="ARBA" id="ARBA00022771"/>
    </source>
</evidence>
<evidence type="ECO:0000259" key="8">
    <source>
        <dbReference type="Pfam" id="PF04082"/>
    </source>
</evidence>
<dbReference type="Pfam" id="PF04082">
    <property type="entry name" value="Fungal_trans"/>
    <property type="match status" value="1"/>
</dbReference>
<dbReference type="GO" id="GO:0008270">
    <property type="term" value="F:zinc ion binding"/>
    <property type="evidence" value="ECO:0007669"/>
    <property type="project" value="UniProtKB-KW"/>
</dbReference>
<evidence type="ECO:0000313" key="10">
    <source>
        <dbReference type="Proteomes" id="UP001175261"/>
    </source>
</evidence>
<keyword evidence="6" id="KW-0539">Nucleus</keyword>
<proteinExistence type="predicted"/>
<name>A0AA39G8Y0_SARSR</name>
<dbReference type="GO" id="GO:0006351">
    <property type="term" value="P:DNA-templated transcription"/>
    <property type="evidence" value="ECO:0007669"/>
    <property type="project" value="InterPro"/>
</dbReference>
<organism evidence="9 10">
    <name type="scientific">Sarocladium strictum</name>
    <name type="common">Black bundle disease fungus</name>
    <name type="synonym">Acremonium strictum</name>
    <dbReference type="NCBI Taxonomy" id="5046"/>
    <lineage>
        <taxon>Eukaryota</taxon>
        <taxon>Fungi</taxon>
        <taxon>Dikarya</taxon>
        <taxon>Ascomycota</taxon>
        <taxon>Pezizomycotina</taxon>
        <taxon>Sordariomycetes</taxon>
        <taxon>Hypocreomycetidae</taxon>
        <taxon>Hypocreales</taxon>
        <taxon>Sarocladiaceae</taxon>
        <taxon>Sarocladium</taxon>
    </lineage>
</organism>
<evidence type="ECO:0000313" key="9">
    <source>
        <dbReference type="EMBL" id="KAK0382686.1"/>
    </source>
</evidence>
<comment type="caution">
    <text evidence="9">The sequence shown here is derived from an EMBL/GenBank/DDBJ whole genome shotgun (WGS) entry which is preliminary data.</text>
</comment>